<feature type="chain" id="PRO_5021012680" evidence="3">
    <location>
        <begin position="26"/>
        <end position="636"/>
    </location>
</feature>
<evidence type="ECO:0000259" key="4">
    <source>
        <dbReference type="Pfam" id="PF00496"/>
    </source>
</evidence>
<comment type="similarity">
    <text evidence="2">Belongs to the bacterial solute-binding protein 5 family.</text>
</comment>
<reference evidence="5 6" key="1">
    <citation type="submission" date="2019-03" db="EMBL/GenBank/DDBJ databases">
        <title>Genomic Encyclopedia of Type Strains, Phase IV (KMG-IV): sequencing the most valuable type-strain genomes for metagenomic binning, comparative biology and taxonomic classification.</title>
        <authorList>
            <person name="Goeker M."/>
        </authorList>
    </citation>
    <scope>NUCLEOTIDE SEQUENCE [LARGE SCALE GENOMIC DNA]</scope>
    <source>
        <strain evidence="5 6">DSM 19345</strain>
    </source>
</reference>
<dbReference type="RefSeq" id="WP_245499747.1">
    <property type="nucleotide sequence ID" value="NZ_SMAK01000007.1"/>
</dbReference>
<dbReference type="EMBL" id="SMAK01000007">
    <property type="protein sequence ID" value="TCT09313.1"/>
    <property type="molecule type" value="Genomic_DNA"/>
</dbReference>
<evidence type="ECO:0000256" key="2">
    <source>
        <dbReference type="ARBA" id="ARBA00005695"/>
    </source>
</evidence>
<dbReference type="InterPro" id="IPR039424">
    <property type="entry name" value="SBP_5"/>
</dbReference>
<dbReference type="GO" id="GO:0043190">
    <property type="term" value="C:ATP-binding cassette (ABC) transporter complex"/>
    <property type="evidence" value="ECO:0007669"/>
    <property type="project" value="InterPro"/>
</dbReference>
<keyword evidence="3" id="KW-0732">Signal</keyword>
<dbReference type="GO" id="GO:1904680">
    <property type="term" value="F:peptide transmembrane transporter activity"/>
    <property type="evidence" value="ECO:0007669"/>
    <property type="project" value="TreeGrafter"/>
</dbReference>
<dbReference type="Gene3D" id="3.40.190.10">
    <property type="entry name" value="Periplasmic binding protein-like II"/>
    <property type="match status" value="1"/>
</dbReference>
<dbReference type="CDD" id="cd08500">
    <property type="entry name" value="PBP2_NikA_DppA_OppA_like_4"/>
    <property type="match status" value="1"/>
</dbReference>
<dbReference type="Pfam" id="PF00496">
    <property type="entry name" value="SBP_bac_5"/>
    <property type="match status" value="1"/>
</dbReference>
<evidence type="ECO:0000313" key="5">
    <source>
        <dbReference type="EMBL" id="TCT09313.1"/>
    </source>
</evidence>
<evidence type="ECO:0000313" key="6">
    <source>
        <dbReference type="Proteomes" id="UP000295678"/>
    </source>
</evidence>
<proteinExistence type="inferred from homology"/>
<feature type="signal peptide" evidence="3">
    <location>
        <begin position="1"/>
        <end position="25"/>
    </location>
</feature>
<dbReference type="Proteomes" id="UP000295678">
    <property type="component" value="Unassembled WGS sequence"/>
</dbReference>
<dbReference type="Gene3D" id="3.10.105.10">
    <property type="entry name" value="Dipeptide-binding Protein, Domain 3"/>
    <property type="match status" value="1"/>
</dbReference>
<organism evidence="5 6">
    <name type="scientific">Tepidamorphus gemmatus</name>
    <dbReference type="NCBI Taxonomy" id="747076"/>
    <lineage>
        <taxon>Bacteria</taxon>
        <taxon>Pseudomonadati</taxon>
        <taxon>Pseudomonadota</taxon>
        <taxon>Alphaproteobacteria</taxon>
        <taxon>Hyphomicrobiales</taxon>
        <taxon>Tepidamorphaceae</taxon>
        <taxon>Tepidamorphus</taxon>
    </lineage>
</organism>
<sequence>MSMIGRPAALAVVLAVSLAAGPAQSLEFQETETLSRTHDAASLPPVAERLPKEPLVVDLESRGRTAGRHGGDINTLIGRARDARLINVWGYARLVGYDENLNLVPDILRAIEVEGDRVFTLHLREGHKWSDGHPFTSEDIRYWWEDVVGEPSLTPSGPAPFMLADGRPPVFEVIDETTVRFTWDSPNPLFLPSLAAARDPFIYRPAHYLKQFHIKYGDKDAIERQVKEARASSWASLHNAKDDMYNAENLDLPSLQPWVIRSTGGGQRFEMVRNPYYHRVDPDGRQLPYVDRVIMSLADGRLIPTKTQAGEADLQARGLSLADVTVLKRGEATQNYRTLLWANGNAAQVALYPNLTTRDPVWRQLLRDTRFRHALSLGIDREMINRAIYLGLGKPGNNTVQPQSPLFKEAYRTQWAGFDTAEANRLLDEIGLTERRADGIRLLPDGRPLEIIVETAGESAEQLDVLALVAETWKEIGVALFAKASQRDVLFNRALSGDLVMGVWSGWDNGIATADMPPDELAPVHGDSSLLWPAWGDYWESHQASGEPVDYAPAQELLDLYIAWLGSASSQERARIWDRMLAIHADETLIIGIVSGVRQPVVAKTKLKNVPAKAFYGWDPGAQFGIWRMDEFWIDG</sequence>
<dbReference type="PANTHER" id="PTHR30290">
    <property type="entry name" value="PERIPLASMIC BINDING COMPONENT OF ABC TRANSPORTER"/>
    <property type="match status" value="1"/>
</dbReference>
<dbReference type="GO" id="GO:0015833">
    <property type="term" value="P:peptide transport"/>
    <property type="evidence" value="ECO:0007669"/>
    <property type="project" value="TreeGrafter"/>
</dbReference>
<dbReference type="InterPro" id="IPR000914">
    <property type="entry name" value="SBP_5_dom"/>
</dbReference>
<gene>
    <name evidence="5" type="ORF">EDC22_107160</name>
</gene>
<dbReference type="GO" id="GO:0030288">
    <property type="term" value="C:outer membrane-bounded periplasmic space"/>
    <property type="evidence" value="ECO:0007669"/>
    <property type="project" value="UniProtKB-ARBA"/>
</dbReference>
<dbReference type="SUPFAM" id="SSF53850">
    <property type="entry name" value="Periplasmic binding protein-like II"/>
    <property type="match status" value="1"/>
</dbReference>
<evidence type="ECO:0000256" key="3">
    <source>
        <dbReference type="SAM" id="SignalP"/>
    </source>
</evidence>
<evidence type="ECO:0000256" key="1">
    <source>
        <dbReference type="ARBA" id="ARBA00004418"/>
    </source>
</evidence>
<comment type="caution">
    <text evidence="5">The sequence shown here is derived from an EMBL/GenBank/DDBJ whole genome shotgun (WGS) entry which is preliminary data.</text>
</comment>
<name>A0A4R3M9M2_9HYPH</name>
<dbReference type="AlphaFoldDB" id="A0A4R3M9M2"/>
<accession>A0A4R3M9M2</accession>
<keyword evidence="6" id="KW-1185">Reference proteome</keyword>
<comment type="subcellular location">
    <subcellularLocation>
        <location evidence="1">Periplasm</location>
    </subcellularLocation>
</comment>
<protein>
    <submittedName>
        <fullName evidence="5">Peptide/nickel transport system substrate-binding protein</fullName>
    </submittedName>
</protein>
<feature type="domain" description="Solute-binding protein family 5" evidence="4">
    <location>
        <begin position="103"/>
        <end position="508"/>
    </location>
</feature>
<dbReference type="PANTHER" id="PTHR30290:SF62">
    <property type="entry name" value="OLIGOPEPTIDE ABC TRANSPORTER, PERIPLASMIC OLIGOPEPTIDE-BINDING PROTEIN"/>
    <property type="match status" value="1"/>
</dbReference>